<evidence type="ECO:0000313" key="2">
    <source>
        <dbReference type="EMBL" id="PMQ18809.1"/>
    </source>
</evidence>
<evidence type="ECO:0008006" key="4">
    <source>
        <dbReference type="Google" id="ProtNLM"/>
    </source>
</evidence>
<feature type="chain" id="PRO_5014905453" description="Secreted protein" evidence="1">
    <location>
        <begin position="29"/>
        <end position="189"/>
    </location>
</feature>
<sequence>MKNLLSRAAAIIGASLLAGSVLASPAMAASTADVSVPSTAVPAATTFDLSGYFIEQKEPNFEEITKNLSDEELALLESGKPAVVYQEAETAEITKVEKESTVQTYALLPTSNCASTTVNACLYGAGGASVDYGFIGTGSLTGTWNNRGSYGSQNRTMRACSSKVCYATVAPKVKVKLSSATTLKSVTVF</sequence>
<gene>
    <name evidence="2" type="ORF">CIK84_15555</name>
</gene>
<keyword evidence="1" id="KW-0732">Signal</keyword>
<dbReference type="RefSeq" id="WP_041649106.1">
    <property type="nucleotide sequence ID" value="NZ_JABUYH010000080.1"/>
</dbReference>
<feature type="signal peptide" evidence="1">
    <location>
        <begin position="1"/>
        <end position="28"/>
    </location>
</feature>
<dbReference type="GeneID" id="303186541"/>
<accession>A0A2N7RY36</accession>
<reference evidence="2 3" key="1">
    <citation type="journal article" date="2017" name="Elife">
        <title>Extensive horizontal gene transfer in cheese-associated bacteria.</title>
        <authorList>
            <person name="Bonham K.S."/>
            <person name="Wolfe B.E."/>
            <person name="Dutton R.J."/>
        </authorList>
    </citation>
    <scope>NUCLEOTIDE SEQUENCE [LARGE SCALE GENOMIC DNA]</scope>
    <source>
        <strain evidence="2 3">JB182</strain>
    </source>
</reference>
<dbReference type="AlphaFoldDB" id="A0A2N7RY36"/>
<organism evidence="2 3">
    <name type="scientific">Glutamicibacter arilaitensis</name>
    <dbReference type="NCBI Taxonomy" id="256701"/>
    <lineage>
        <taxon>Bacteria</taxon>
        <taxon>Bacillati</taxon>
        <taxon>Actinomycetota</taxon>
        <taxon>Actinomycetes</taxon>
        <taxon>Micrococcales</taxon>
        <taxon>Micrococcaceae</taxon>
        <taxon>Glutamicibacter</taxon>
    </lineage>
</organism>
<dbReference type="EMBL" id="PNQX01000003">
    <property type="protein sequence ID" value="PMQ18809.1"/>
    <property type="molecule type" value="Genomic_DNA"/>
</dbReference>
<name>A0A2N7RY36_9MICC</name>
<protein>
    <recommendedName>
        <fullName evidence="4">Secreted protein</fullName>
    </recommendedName>
</protein>
<proteinExistence type="predicted"/>
<comment type="caution">
    <text evidence="2">The sequence shown here is derived from an EMBL/GenBank/DDBJ whole genome shotgun (WGS) entry which is preliminary data.</text>
</comment>
<evidence type="ECO:0000313" key="3">
    <source>
        <dbReference type="Proteomes" id="UP000235739"/>
    </source>
</evidence>
<dbReference type="Proteomes" id="UP000235739">
    <property type="component" value="Unassembled WGS sequence"/>
</dbReference>
<evidence type="ECO:0000256" key="1">
    <source>
        <dbReference type="SAM" id="SignalP"/>
    </source>
</evidence>